<dbReference type="SUPFAM" id="SSF53474">
    <property type="entry name" value="alpha/beta-Hydrolases"/>
    <property type="match status" value="1"/>
</dbReference>
<dbReference type="Gene3D" id="3.40.50.1820">
    <property type="entry name" value="alpha/beta hydrolase"/>
    <property type="match status" value="1"/>
</dbReference>
<dbReference type="RefSeq" id="WP_065160615.1">
    <property type="nucleotide sequence ID" value="NZ_LZLQ01000133.1"/>
</dbReference>
<protein>
    <recommendedName>
        <fullName evidence="1">GPI inositol-deacylase PGAP1-like alpha/beta domain-containing protein</fullName>
    </recommendedName>
</protein>
<dbReference type="EMBL" id="LZLQ01000133">
    <property type="protein sequence ID" value="OBK11886.1"/>
    <property type="molecule type" value="Genomic_DNA"/>
</dbReference>
<name>A0A1A3MQU8_MYCAS</name>
<organism evidence="2 3">
    <name type="scientific">Mycobacterium asiaticum</name>
    <dbReference type="NCBI Taxonomy" id="1790"/>
    <lineage>
        <taxon>Bacteria</taxon>
        <taxon>Bacillati</taxon>
        <taxon>Actinomycetota</taxon>
        <taxon>Actinomycetes</taxon>
        <taxon>Mycobacteriales</taxon>
        <taxon>Mycobacteriaceae</taxon>
        <taxon>Mycobacterium</taxon>
    </lineage>
</organism>
<feature type="domain" description="GPI inositol-deacylase PGAP1-like alpha/beta" evidence="1">
    <location>
        <begin position="144"/>
        <end position="267"/>
    </location>
</feature>
<evidence type="ECO:0000313" key="2">
    <source>
        <dbReference type="EMBL" id="OBK11886.1"/>
    </source>
</evidence>
<dbReference type="PANTHER" id="PTHR37946:SF1">
    <property type="entry name" value="SLL1969 PROTEIN"/>
    <property type="match status" value="1"/>
</dbReference>
<comment type="caution">
    <text evidence="2">The sequence shown here is derived from an EMBL/GenBank/DDBJ whole genome shotgun (WGS) entry which is preliminary data.</text>
</comment>
<evidence type="ECO:0000259" key="1">
    <source>
        <dbReference type="Pfam" id="PF07819"/>
    </source>
</evidence>
<dbReference type="Pfam" id="PF07819">
    <property type="entry name" value="PGAP1"/>
    <property type="match status" value="1"/>
</dbReference>
<reference evidence="2 3" key="1">
    <citation type="submission" date="2016-06" db="EMBL/GenBank/DDBJ databases">
        <authorList>
            <person name="Kjaerup R.B."/>
            <person name="Dalgaard T.S."/>
            <person name="Juul-Madsen H.R."/>
        </authorList>
    </citation>
    <scope>NUCLEOTIDE SEQUENCE [LARGE SCALE GENOMIC DNA]</scope>
    <source>
        <strain evidence="2 3">1245139.5</strain>
    </source>
</reference>
<proteinExistence type="predicted"/>
<dbReference type="InterPro" id="IPR029058">
    <property type="entry name" value="AB_hydrolase_fold"/>
</dbReference>
<dbReference type="AlphaFoldDB" id="A0A1A3MQU8"/>
<keyword evidence="3" id="KW-1185">Reference proteome</keyword>
<dbReference type="GO" id="GO:0016788">
    <property type="term" value="F:hydrolase activity, acting on ester bonds"/>
    <property type="evidence" value="ECO:0007669"/>
    <property type="project" value="InterPro"/>
</dbReference>
<dbReference type="InterPro" id="IPR012908">
    <property type="entry name" value="PGAP1-ab_dom-like"/>
</dbReference>
<evidence type="ECO:0000313" key="3">
    <source>
        <dbReference type="Proteomes" id="UP000093629"/>
    </source>
</evidence>
<dbReference type="OrthoDB" id="8871309at2"/>
<accession>A0A1A3MQU8</accession>
<gene>
    <name evidence="2" type="ORF">A5636_01795</name>
</gene>
<dbReference type="Proteomes" id="UP000093629">
    <property type="component" value="Unassembled WGS sequence"/>
</dbReference>
<sequence>MQGHEIRSLADLAGEGTRVLTTLVRDVHHGIAGRVFKSVGPAAKPVKLIHNTAASGIYTLVDGAIRGSLYGAGALAAATVSNDDDDTVQAHPRVAGAIAAVNGIYGDELANRNNDFALSMQIRRKGQPVPLTADSLATAFPKATGRIAVFVHGWCMTERSWWRSPRTGESLRPYGKRLRKDLGYTPIYLRYNSGFHISQNGQELADLLDRLHTLWPTPVQELVLVGHSMGGLVSRSACHYGLEREHAWTRAVRHVVCLGSPHLGADLEKGVNLAAWALARLPETRGVARFLNTRSAGVKDLRYGALLDEDWRDCDPDEVLRDRCNEVPFLPDAVYHFVSTTAAPRVLGLLVGDHLVRPKSAAGRGRVRSVPFDAAHGLTLTGLTHFDLLNHPRVYDKLLEWLDTAPAAGQSPQVAG</sequence>
<dbReference type="PANTHER" id="PTHR37946">
    <property type="entry name" value="SLL1969 PROTEIN"/>
    <property type="match status" value="1"/>
</dbReference>